<reference evidence="9" key="1">
    <citation type="journal article" date="2020" name="mSystems">
        <title>Genome- and Community-Level Interaction Insights into Carbon Utilization and Element Cycling Functions of Hydrothermarchaeota in Hydrothermal Sediment.</title>
        <authorList>
            <person name="Zhou Z."/>
            <person name="Liu Y."/>
            <person name="Xu W."/>
            <person name="Pan J."/>
            <person name="Luo Z.H."/>
            <person name="Li M."/>
        </authorList>
    </citation>
    <scope>NUCLEOTIDE SEQUENCE [LARGE SCALE GENOMIC DNA]</scope>
    <source>
        <strain evidence="9">SpSt-23</strain>
    </source>
</reference>
<keyword evidence="3" id="KW-1003">Cell membrane</keyword>
<dbReference type="PANTHER" id="PTHR43163">
    <property type="entry name" value="DIPEPTIDE TRANSPORT SYSTEM PERMEASE PROTEIN DPPB-RELATED"/>
    <property type="match status" value="1"/>
</dbReference>
<dbReference type="GO" id="GO:0055085">
    <property type="term" value="P:transmembrane transport"/>
    <property type="evidence" value="ECO:0007669"/>
    <property type="project" value="InterPro"/>
</dbReference>
<evidence type="ECO:0000313" key="9">
    <source>
        <dbReference type="EMBL" id="HEF87492.1"/>
    </source>
</evidence>
<feature type="transmembrane region" description="Helical" evidence="7">
    <location>
        <begin position="149"/>
        <end position="169"/>
    </location>
</feature>
<feature type="transmembrane region" description="Helical" evidence="7">
    <location>
        <begin position="267"/>
        <end position="290"/>
    </location>
</feature>
<protein>
    <submittedName>
        <fullName evidence="9">ABC transporter permease</fullName>
    </submittedName>
</protein>
<organism evidence="9">
    <name type="scientific">Thermosphaera aggregans</name>
    <dbReference type="NCBI Taxonomy" id="54254"/>
    <lineage>
        <taxon>Archaea</taxon>
        <taxon>Thermoproteota</taxon>
        <taxon>Thermoprotei</taxon>
        <taxon>Desulfurococcales</taxon>
        <taxon>Desulfurococcaceae</taxon>
        <taxon>Thermosphaera</taxon>
    </lineage>
</organism>
<feature type="transmembrane region" description="Helical" evidence="7">
    <location>
        <begin position="310"/>
        <end position="332"/>
    </location>
</feature>
<accession>A0A7C2BKK8</accession>
<keyword evidence="5 7" id="KW-1133">Transmembrane helix</keyword>
<dbReference type="Gene3D" id="1.10.3720.10">
    <property type="entry name" value="MetI-like"/>
    <property type="match status" value="1"/>
</dbReference>
<dbReference type="Pfam" id="PF00528">
    <property type="entry name" value="BPD_transp_1"/>
    <property type="match status" value="1"/>
</dbReference>
<evidence type="ECO:0000256" key="3">
    <source>
        <dbReference type="ARBA" id="ARBA00022475"/>
    </source>
</evidence>
<gene>
    <name evidence="9" type="ORF">ENP55_04255</name>
</gene>
<dbReference type="PANTHER" id="PTHR43163:SF6">
    <property type="entry name" value="DIPEPTIDE TRANSPORT SYSTEM PERMEASE PROTEIN DPPB-RELATED"/>
    <property type="match status" value="1"/>
</dbReference>
<dbReference type="InterPro" id="IPR035906">
    <property type="entry name" value="MetI-like_sf"/>
</dbReference>
<dbReference type="InterPro" id="IPR045621">
    <property type="entry name" value="BPD_transp_1_N"/>
</dbReference>
<keyword evidence="2 7" id="KW-0813">Transport</keyword>
<evidence type="ECO:0000256" key="1">
    <source>
        <dbReference type="ARBA" id="ARBA00004651"/>
    </source>
</evidence>
<keyword evidence="6 7" id="KW-0472">Membrane</keyword>
<feature type="domain" description="ABC transmembrane type-1" evidence="8">
    <location>
        <begin position="101"/>
        <end position="329"/>
    </location>
</feature>
<comment type="subcellular location">
    <subcellularLocation>
        <location evidence="1 7">Cell membrane</location>
        <topology evidence="1 7">Multi-pass membrane protein</topology>
    </subcellularLocation>
</comment>
<feature type="transmembrane region" description="Helical" evidence="7">
    <location>
        <begin position="12"/>
        <end position="32"/>
    </location>
</feature>
<name>A0A7C2BKK8_9CREN</name>
<comment type="similarity">
    <text evidence="7">Belongs to the binding-protein-dependent transport system permease family.</text>
</comment>
<evidence type="ECO:0000259" key="8">
    <source>
        <dbReference type="PROSITE" id="PS50928"/>
    </source>
</evidence>
<dbReference type="EMBL" id="DSJT01000023">
    <property type="protein sequence ID" value="HEF87492.1"/>
    <property type="molecule type" value="Genomic_DNA"/>
</dbReference>
<keyword evidence="4 7" id="KW-0812">Transmembrane</keyword>
<dbReference type="GO" id="GO:0005886">
    <property type="term" value="C:plasma membrane"/>
    <property type="evidence" value="ECO:0007669"/>
    <property type="project" value="UniProtKB-SubCell"/>
</dbReference>
<evidence type="ECO:0000256" key="6">
    <source>
        <dbReference type="ARBA" id="ARBA00023136"/>
    </source>
</evidence>
<sequence>MPVSLNYIVKRLFWSILVLIGVIVFSYLVIILSPGDPATKWAGNPRGVNATLAIEAARRELGLDKPLHIQVFEFLVKVFTGNLGTSIAYKQPVFTILYSNLAATLELLFCSYVIVLPIGIFLGVYSALHRDELIDDVLQTFGTVTANTPAFWLAAIVFLMLVSSGHPVYGRIDTRLALETGFQPMTGLYLLDSVLQGNMVVFVDVLIKLIPPALIVGVYPLGLSIRLSRTLMAESLTEDFVRAAVAWGVRKRRIIWKYAFRASIPPLVQVSGLAFAYSLIDAMVVEYAVFGREGLGRLLVDALNYSDFKLAIGLLIIVTVFYLVINTLADLIQALIDPRVRL</sequence>
<feature type="transmembrane region" description="Helical" evidence="7">
    <location>
        <begin position="101"/>
        <end position="128"/>
    </location>
</feature>
<evidence type="ECO:0000256" key="5">
    <source>
        <dbReference type="ARBA" id="ARBA00022989"/>
    </source>
</evidence>
<dbReference type="Pfam" id="PF19300">
    <property type="entry name" value="BPD_transp_1_N"/>
    <property type="match status" value="1"/>
</dbReference>
<dbReference type="AlphaFoldDB" id="A0A7C2BKK8"/>
<comment type="caution">
    <text evidence="9">The sequence shown here is derived from an EMBL/GenBank/DDBJ whole genome shotgun (WGS) entry which is preliminary data.</text>
</comment>
<dbReference type="SUPFAM" id="SSF161098">
    <property type="entry name" value="MetI-like"/>
    <property type="match status" value="1"/>
</dbReference>
<evidence type="ECO:0000256" key="7">
    <source>
        <dbReference type="RuleBase" id="RU363032"/>
    </source>
</evidence>
<proteinExistence type="inferred from homology"/>
<dbReference type="CDD" id="cd06261">
    <property type="entry name" value="TM_PBP2"/>
    <property type="match status" value="1"/>
</dbReference>
<dbReference type="InterPro" id="IPR000515">
    <property type="entry name" value="MetI-like"/>
</dbReference>
<evidence type="ECO:0000256" key="2">
    <source>
        <dbReference type="ARBA" id="ARBA00022448"/>
    </source>
</evidence>
<evidence type="ECO:0000256" key="4">
    <source>
        <dbReference type="ARBA" id="ARBA00022692"/>
    </source>
</evidence>
<feature type="transmembrane region" description="Helical" evidence="7">
    <location>
        <begin position="199"/>
        <end position="222"/>
    </location>
</feature>
<dbReference type="PROSITE" id="PS50928">
    <property type="entry name" value="ABC_TM1"/>
    <property type="match status" value="1"/>
</dbReference>